<gene>
    <name evidence="3" type="ORF">EOD73_14640</name>
</gene>
<dbReference type="EMBL" id="SACM01000004">
    <property type="protein sequence ID" value="RVT83799.1"/>
    <property type="molecule type" value="Genomic_DNA"/>
</dbReference>
<evidence type="ECO:0000313" key="4">
    <source>
        <dbReference type="Proteomes" id="UP000288587"/>
    </source>
</evidence>
<protein>
    <submittedName>
        <fullName evidence="3">DUF1566 domain-containing protein</fullName>
    </submittedName>
</protein>
<dbReference type="AlphaFoldDB" id="A0A3S2VCY7"/>
<feature type="signal peptide" evidence="1">
    <location>
        <begin position="1"/>
        <end position="23"/>
    </location>
</feature>
<dbReference type="OrthoDB" id="8555302at2"/>
<name>A0A3S2VCY7_9BURK</name>
<sequence length="186" mass="20440">MGMRGWTRWALALCVGWTGLAGAKPPPSWQVSADGLEVLDTQTGLSWSRCLEGTHWNGRACEGVPRLLTHAEALKMASQRAPAGTWRLPRVTELQRAVVQAPAMNEAGEPVFPDVPGTWLWTGTAHVDGRPVNPYDYGNVQRGLTSDNAVQMNFLHGWAVHQPGGQADGKVLKRQRLAVRWVRSTR</sequence>
<evidence type="ECO:0000256" key="1">
    <source>
        <dbReference type="SAM" id="SignalP"/>
    </source>
</evidence>
<proteinExistence type="predicted"/>
<comment type="caution">
    <text evidence="3">The sequence shown here is derived from an EMBL/GenBank/DDBJ whole genome shotgun (WGS) entry which is preliminary data.</text>
</comment>
<dbReference type="Pfam" id="PF07603">
    <property type="entry name" value="Lcl_C"/>
    <property type="match status" value="1"/>
</dbReference>
<evidence type="ECO:0000313" key="3">
    <source>
        <dbReference type="EMBL" id="RVT83799.1"/>
    </source>
</evidence>
<dbReference type="InterPro" id="IPR011460">
    <property type="entry name" value="Lcl_C"/>
</dbReference>
<keyword evidence="1" id="KW-0732">Signal</keyword>
<dbReference type="Proteomes" id="UP000288587">
    <property type="component" value="Unassembled WGS sequence"/>
</dbReference>
<reference evidence="3 4" key="1">
    <citation type="submission" date="2019-01" db="EMBL/GenBank/DDBJ databases">
        <authorList>
            <person name="Chen W.-M."/>
        </authorList>
    </citation>
    <scope>NUCLEOTIDE SEQUENCE [LARGE SCALE GENOMIC DNA]</scope>
    <source>
        <strain evidence="3 4">CCP-18</strain>
    </source>
</reference>
<accession>A0A3S2VCY7</accession>
<organism evidence="3 4">
    <name type="scientific">Inhella crocodyli</name>
    <dbReference type="NCBI Taxonomy" id="2499851"/>
    <lineage>
        <taxon>Bacteria</taxon>
        <taxon>Pseudomonadati</taxon>
        <taxon>Pseudomonadota</taxon>
        <taxon>Betaproteobacteria</taxon>
        <taxon>Burkholderiales</taxon>
        <taxon>Sphaerotilaceae</taxon>
        <taxon>Inhella</taxon>
    </lineage>
</organism>
<evidence type="ECO:0000259" key="2">
    <source>
        <dbReference type="Pfam" id="PF07603"/>
    </source>
</evidence>
<feature type="chain" id="PRO_5018768221" evidence="1">
    <location>
        <begin position="24"/>
        <end position="186"/>
    </location>
</feature>
<feature type="domain" description="Lcl C-terminal" evidence="2">
    <location>
        <begin position="38"/>
        <end position="183"/>
    </location>
</feature>
<keyword evidence="4" id="KW-1185">Reference proteome</keyword>